<accession>A0ABZ2Z8B4</accession>
<dbReference type="RefSeq" id="WP_341843055.1">
    <property type="nucleotide sequence ID" value="NZ_CP149792.1"/>
</dbReference>
<proteinExistence type="predicted"/>
<evidence type="ECO:0000313" key="2">
    <source>
        <dbReference type="Proteomes" id="UP001449657"/>
    </source>
</evidence>
<keyword evidence="2" id="KW-1185">Reference proteome</keyword>
<reference evidence="1 2" key="1">
    <citation type="submission" date="2024-03" db="EMBL/GenBank/DDBJ databases">
        <title>Chitinophaga caseinilytica sp. nov., a casein hydrolysing bacterium isolated from forest soil.</title>
        <authorList>
            <person name="Lee D.S."/>
            <person name="Han D.M."/>
            <person name="Baek J.H."/>
            <person name="Choi D.G."/>
            <person name="Jeon J.H."/>
            <person name="Jeon C.O."/>
        </authorList>
    </citation>
    <scope>NUCLEOTIDE SEQUENCE [LARGE SCALE GENOMIC DNA]</scope>
    <source>
        <strain evidence="1 2">KACC 19118</strain>
    </source>
</reference>
<evidence type="ECO:0000313" key="1">
    <source>
        <dbReference type="EMBL" id="WZN48465.1"/>
    </source>
</evidence>
<sequence length="328" mass="37805">MAALACHQPRETHRAFYHWKQRYEPAPGESQALQKLGVTRLYVKCFDIDRQADNAVPVAITDLRAPFPDSALVIPVLFIMNEVWQRQDSSWTTEIARRTAELLEQVCRNIPQERIPEIQLDCDWTRSTREPYFAFLRAIRREPFFQNRLLSATIRLHQVKYSAGSGVPPVDKGLLMCYNMGDLRKPGDHNSIIDLNTLRAYTGKDRISTYPLPLDFALPLFEWDVLFRKGQYAGLTRNMPLQNEQVFRPAGEFSYTVVKDTAIGGVRLHPGDVVRHEDSPPDVLKKAARQLSDQRQPGEPTIIFYHLEPGILKKYDLHELETIYRLFG</sequence>
<dbReference type="Proteomes" id="UP001449657">
    <property type="component" value="Chromosome"/>
</dbReference>
<gene>
    <name evidence="1" type="ORF">WJU22_09785</name>
</gene>
<dbReference type="EMBL" id="CP150096">
    <property type="protein sequence ID" value="WZN48465.1"/>
    <property type="molecule type" value="Genomic_DNA"/>
</dbReference>
<organism evidence="1 2">
    <name type="scientific">Chitinophaga caseinilytica</name>
    <dbReference type="NCBI Taxonomy" id="2267521"/>
    <lineage>
        <taxon>Bacteria</taxon>
        <taxon>Pseudomonadati</taxon>
        <taxon>Bacteroidota</taxon>
        <taxon>Chitinophagia</taxon>
        <taxon>Chitinophagales</taxon>
        <taxon>Chitinophagaceae</taxon>
        <taxon>Chitinophaga</taxon>
    </lineage>
</organism>
<protein>
    <submittedName>
        <fullName evidence="1">Uncharacterized protein</fullName>
    </submittedName>
</protein>
<name>A0ABZ2Z8B4_9BACT</name>